<dbReference type="InterPro" id="IPR000343">
    <property type="entry name" value="4pyrrol_synth_GluRdtase"/>
</dbReference>
<evidence type="ECO:0000256" key="7">
    <source>
        <dbReference type="ARBA" id="ARBA00047464"/>
    </source>
</evidence>
<evidence type="ECO:0000256" key="15">
    <source>
        <dbReference type="SAM" id="MobiDB-lite"/>
    </source>
</evidence>
<keyword evidence="4 9" id="KW-0521">NADP</keyword>
<evidence type="ECO:0000256" key="2">
    <source>
        <dbReference type="ARBA" id="ARBA00005916"/>
    </source>
</evidence>
<evidence type="ECO:0000259" key="18">
    <source>
        <dbReference type="Pfam" id="PF05201"/>
    </source>
</evidence>
<feature type="compositionally biased region" description="Basic and acidic residues" evidence="15">
    <location>
        <begin position="422"/>
        <end position="441"/>
    </location>
</feature>
<feature type="region of interest" description="Disordered" evidence="15">
    <location>
        <begin position="419"/>
        <end position="449"/>
    </location>
</feature>
<dbReference type="Pfam" id="PF00745">
    <property type="entry name" value="GlutR_dimer"/>
    <property type="match status" value="1"/>
</dbReference>
<feature type="site" description="Important for activity" evidence="9 13">
    <location>
        <position position="97"/>
    </location>
</feature>
<dbReference type="Pfam" id="PF05201">
    <property type="entry name" value="GlutR_N"/>
    <property type="match status" value="1"/>
</dbReference>
<dbReference type="GO" id="GO:0008883">
    <property type="term" value="F:glutamyl-tRNA reductase activity"/>
    <property type="evidence" value="ECO:0007669"/>
    <property type="project" value="UniProtKB-UniRule"/>
</dbReference>
<evidence type="ECO:0000256" key="8">
    <source>
        <dbReference type="ARBA" id="ARBA00068659"/>
    </source>
</evidence>
<dbReference type="KEGG" id="hhk:HH1059_24080"/>
<evidence type="ECO:0000313" key="20">
    <source>
        <dbReference type="Proteomes" id="UP000218890"/>
    </source>
</evidence>
<dbReference type="InterPro" id="IPR036343">
    <property type="entry name" value="GluRdtase_N_sf"/>
</dbReference>
<feature type="active site" description="Nucleophile" evidence="9 10">
    <location>
        <position position="50"/>
    </location>
</feature>
<evidence type="ECO:0000256" key="4">
    <source>
        <dbReference type="ARBA" id="ARBA00022857"/>
    </source>
</evidence>
<evidence type="ECO:0000256" key="10">
    <source>
        <dbReference type="PIRSR" id="PIRSR000445-1"/>
    </source>
</evidence>
<dbReference type="InterPro" id="IPR006151">
    <property type="entry name" value="Shikm_DH/Glu-tRNA_Rdtase"/>
</dbReference>
<evidence type="ECO:0000256" key="1">
    <source>
        <dbReference type="ARBA" id="ARBA00005059"/>
    </source>
</evidence>
<dbReference type="SUPFAM" id="SSF69742">
    <property type="entry name" value="Glutamyl tRNA-reductase catalytic, N-terminal domain"/>
    <property type="match status" value="1"/>
</dbReference>
<dbReference type="Pfam" id="PF01488">
    <property type="entry name" value="Shikimate_DH"/>
    <property type="match status" value="1"/>
</dbReference>
<evidence type="ECO:0000256" key="3">
    <source>
        <dbReference type="ARBA" id="ARBA00012970"/>
    </source>
</evidence>
<feature type="binding site" evidence="9 11">
    <location>
        <begin position="49"/>
        <end position="52"/>
    </location>
    <ligand>
        <name>substrate</name>
    </ligand>
</feature>
<evidence type="ECO:0000256" key="13">
    <source>
        <dbReference type="PIRSR" id="PIRSR000445-4"/>
    </source>
</evidence>
<evidence type="ECO:0000256" key="11">
    <source>
        <dbReference type="PIRSR" id="PIRSR000445-2"/>
    </source>
</evidence>
<dbReference type="PIRSF" id="PIRSF000445">
    <property type="entry name" value="4pyrrol_synth_GluRdtase"/>
    <property type="match status" value="1"/>
</dbReference>
<organism evidence="19 20">
    <name type="scientific">Halorhodospira halochloris</name>
    <name type="common">Ectothiorhodospira halochloris</name>
    <dbReference type="NCBI Taxonomy" id="1052"/>
    <lineage>
        <taxon>Bacteria</taxon>
        <taxon>Pseudomonadati</taxon>
        <taxon>Pseudomonadota</taxon>
        <taxon>Gammaproteobacteria</taxon>
        <taxon>Chromatiales</taxon>
        <taxon>Ectothiorhodospiraceae</taxon>
        <taxon>Halorhodospira</taxon>
    </lineage>
</organism>
<dbReference type="CDD" id="cd05213">
    <property type="entry name" value="NAD_bind_Glutamyl_tRNA_reduct"/>
    <property type="match status" value="1"/>
</dbReference>
<name>A0A0X8X6G9_HALHR</name>
<evidence type="ECO:0000256" key="6">
    <source>
        <dbReference type="ARBA" id="ARBA00023244"/>
    </source>
</evidence>
<dbReference type="Gene3D" id="3.40.50.720">
    <property type="entry name" value="NAD(P)-binding Rossmann-like Domain"/>
    <property type="match status" value="1"/>
</dbReference>
<dbReference type="InterPro" id="IPR018214">
    <property type="entry name" value="GluRdtase_CS"/>
</dbReference>
<comment type="similarity">
    <text evidence="2 9 14">Belongs to the glutamyl-tRNA reductase family.</text>
</comment>
<dbReference type="PANTHER" id="PTHR43013">
    <property type="entry name" value="GLUTAMYL-TRNA REDUCTASE"/>
    <property type="match status" value="1"/>
</dbReference>
<gene>
    <name evidence="9 19" type="primary">hemA</name>
    <name evidence="19" type="ORF">HH1059_24080</name>
</gene>
<dbReference type="GO" id="GO:0019353">
    <property type="term" value="P:protoporphyrinogen IX biosynthetic process from glutamate"/>
    <property type="evidence" value="ECO:0007669"/>
    <property type="project" value="TreeGrafter"/>
</dbReference>
<protein>
    <recommendedName>
        <fullName evidence="8 9">Glutamyl-tRNA reductase</fullName>
        <shortName evidence="9">GluTR</shortName>
        <ecNumber evidence="3 9">1.2.1.70</ecNumber>
    </recommendedName>
</protein>
<comment type="function">
    <text evidence="9">Catalyzes the NADPH-dependent reduction of glutamyl-tRNA(Glu) to glutamate 1-semialdehyde (GSA).</text>
</comment>
<dbReference type="EMBL" id="AP017372">
    <property type="protein sequence ID" value="BAU56480.2"/>
    <property type="molecule type" value="Genomic_DNA"/>
</dbReference>
<evidence type="ECO:0000259" key="17">
    <source>
        <dbReference type="Pfam" id="PF01488"/>
    </source>
</evidence>
<dbReference type="PANTHER" id="PTHR43013:SF1">
    <property type="entry name" value="GLUTAMYL-TRNA REDUCTASE"/>
    <property type="match status" value="1"/>
</dbReference>
<comment type="miscellaneous">
    <text evidence="9">During catalysis, the active site Cys acts as a nucleophile attacking the alpha-carbonyl group of tRNA-bound glutamate with the formation of a thioester intermediate between enzyme and glutamate, and the concomitant release of tRNA(Glu). The thioester intermediate is finally reduced by direct hydride transfer from NADPH, to form the product GSA.</text>
</comment>
<sequence length="449" mass="49500">MPLFAIGLNHESAPVAVRESLAFNAESLPEALQKAKSETCAEEVAILSTCNRTEIYVRLPHTDPEVVVGWLARYQGVDLRKVRPHLYVRRSTEAMRHLMRVSAGLDSLVLGEPQILGQVKSAYQKASSAGSLGAVLDRLFQHAFSVAKQVRTDTDIGSNPISVAFAAVTMARQIFDDFPKRTALLIGAGETIELVARHLAQNGIGNVLVANRNVERAKRLAEAHDGEAMGLSDMSRRLSEADIVVSSTGSSLPVLGKGSVERAVRARRHRPMFMLDLAVPRDIEPEAGEMDDVYLYTVDDLRDVVAENMRSRQEAAQQAEQIVERQVHQYLQWRRARDAGEAIRTFRERAHSYARATRAQAARRIERGDDPHEVLEWMTHTLTRRLIHAPTVGLRAAAATGENTRIKHALQTLAIDQQVVERSGEGDDSRQAGEDGGETRGDWSAASGS</sequence>
<dbReference type="InterPro" id="IPR036453">
    <property type="entry name" value="GluRdtase_dimer_dom_sf"/>
</dbReference>
<dbReference type="PROSITE" id="PS00747">
    <property type="entry name" value="GLUTR"/>
    <property type="match status" value="1"/>
</dbReference>
<evidence type="ECO:0000256" key="12">
    <source>
        <dbReference type="PIRSR" id="PIRSR000445-3"/>
    </source>
</evidence>
<dbReference type="SUPFAM" id="SSF69075">
    <property type="entry name" value="Glutamyl tRNA-reductase dimerization domain"/>
    <property type="match status" value="1"/>
</dbReference>
<dbReference type="RefSeq" id="WP_096406385.1">
    <property type="nucleotide sequence ID" value="NZ_AP017372.2"/>
</dbReference>
<feature type="binding site" evidence="9 11">
    <location>
        <position position="118"/>
    </location>
    <ligand>
        <name>substrate</name>
    </ligand>
</feature>
<evidence type="ECO:0000256" key="14">
    <source>
        <dbReference type="RuleBase" id="RU000584"/>
    </source>
</evidence>
<keyword evidence="6 9" id="KW-0627">Porphyrin biosynthesis</keyword>
<keyword evidence="5 9" id="KW-0560">Oxidoreductase</keyword>
<evidence type="ECO:0000313" key="19">
    <source>
        <dbReference type="EMBL" id="BAU56480.2"/>
    </source>
</evidence>
<dbReference type="InterPro" id="IPR015896">
    <property type="entry name" value="4pyrrol_synth_GluRdtase_dimer"/>
</dbReference>
<evidence type="ECO:0000256" key="9">
    <source>
        <dbReference type="HAMAP-Rule" id="MF_00087"/>
    </source>
</evidence>
<dbReference type="GO" id="GO:0050661">
    <property type="term" value="F:NADP binding"/>
    <property type="evidence" value="ECO:0007669"/>
    <property type="project" value="InterPro"/>
</dbReference>
<dbReference type="SUPFAM" id="SSF51735">
    <property type="entry name" value="NAD(P)-binding Rossmann-fold domains"/>
    <property type="match status" value="1"/>
</dbReference>
<comment type="pathway">
    <text evidence="1 9 14">Porphyrin-containing compound metabolism; protoporphyrin-IX biosynthesis; 5-aminolevulinate from L-glutamyl-tRNA(Glu): step 1/2.</text>
</comment>
<feature type="binding site" evidence="9 12">
    <location>
        <begin position="187"/>
        <end position="192"/>
    </location>
    <ligand>
        <name>NADP(+)</name>
        <dbReference type="ChEBI" id="CHEBI:58349"/>
    </ligand>
</feature>
<dbReference type="Proteomes" id="UP000218890">
    <property type="component" value="Chromosome"/>
</dbReference>
<evidence type="ECO:0000259" key="16">
    <source>
        <dbReference type="Pfam" id="PF00745"/>
    </source>
</evidence>
<dbReference type="UniPathway" id="UPA00251">
    <property type="reaction ID" value="UER00316"/>
</dbReference>
<dbReference type="FunFam" id="3.40.50.720:FF:000031">
    <property type="entry name" value="Glutamyl-tRNA reductase"/>
    <property type="match status" value="1"/>
</dbReference>
<feature type="binding site" evidence="9 11">
    <location>
        <begin position="112"/>
        <end position="114"/>
    </location>
    <ligand>
        <name>substrate</name>
    </ligand>
</feature>
<dbReference type="HAMAP" id="MF_00087">
    <property type="entry name" value="Glu_tRNA_reductase"/>
    <property type="match status" value="1"/>
</dbReference>
<feature type="binding site" evidence="9 11">
    <location>
        <position position="107"/>
    </location>
    <ligand>
        <name>substrate</name>
    </ligand>
</feature>
<feature type="domain" description="Glutamyl-tRNA reductase N-terminal" evidence="18">
    <location>
        <begin position="6"/>
        <end position="154"/>
    </location>
</feature>
<evidence type="ECO:0000256" key="5">
    <source>
        <dbReference type="ARBA" id="ARBA00023002"/>
    </source>
</evidence>
<dbReference type="NCBIfam" id="TIGR01035">
    <property type="entry name" value="hemA"/>
    <property type="match status" value="1"/>
</dbReference>
<dbReference type="AlphaFoldDB" id="A0A0X8X6G9"/>
<dbReference type="FunFam" id="3.30.460.30:FF:000001">
    <property type="entry name" value="Glutamyl-tRNA reductase"/>
    <property type="match status" value="1"/>
</dbReference>
<comment type="subunit">
    <text evidence="9">Homodimer.</text>
</comment>
<feature type="domain" description="Quinate/shikimate 5-dehydrogenase/glutamyl-tRNA reductase" evidence="17">
    <location>
        <begin position="170"/>
        <end position="304"/>
    </location>
</feature>
<proteinExistence type="inferred from homology"/>
<comment type="catalytic activity">
    <reaction evidence="7 9 14">
        <text>(S)-4-amino-5-oxopentanoate + tRNA(Glu) + NADP(+) = L-glutamyl-tRNA(Glu) + NADPH + H(+)</text>
        <dbReference type="Rhea" id="RHEA:12344"/>
        <dbReference type="Rhea" id="RHEA-COMP:9663"/>
        <dbReference type="Rhea" id="RHEA-COMP:9680"/>
        <dbReference type="ChEBI" id="CHEBI:15378"/>
        <dbReference type="ChEBI" id="CHEBI:57501"/>
        <dbReference type="ChEBI" id="CHEBI:57783"/>
        <dbReference type="ChEBI" id="CHEBI:58349"/>
        <dbReference type="ChEBI" id="CHEBI:78442"/>
        <dbReference type="ChEBI" id="CHEBI:78520"/>
        <dbReference type="EC" id="1.2.1.70"/>
    </reaction>
</comment>
<dbReference type="OrthoDB" id="110209at2"/>
<dbReference type="InterPro" id="IPR015895">
    <property type="entry name" value="4pyrrol_synth_GluRdtase_N"/>
</dbReference>
<dbReference type="EC" id="1.2.1.70" evidence="3 9"/>
<keyword evidence="20" id="KW-1185">Reference proteome</keyword>
<comment type="domain">
    <text evidence="9">Possesses an unusual extended V-shaped dimeric structure with each monomer consisting of three distinct domains arranged along a curved 'spinal' alpha-helix. The N-terminal catalytic domain specifically recognizes the glutamate moiety of the substrate. The second domain is the NADPH-binding domain, and the third C-terminal domain is responsible for dimerization.</text>
</comment>
<reference evidence="19" key="1">
    <citation type="submission" date="2016-02" db="EMBL/GenBank/DDBJ databases">
        <title>Halorhodospira halochloris DSM-1059 complete genome, version 2.</title>
        <authorList>
            <person name="Tsukatani Y."/>
        </authorList>
    </citation>
    <scope>NUCLEOTIDE SEQUENCE</scope>
    <source>
        <strain evidence="19">DSM 1059</strain>
    </source>
</reference>
<feature type="domain" description="Tetrapyrrole biosynthesis glutamyl-tRNA reductase dimerisation" evidence="16">
    <location>
        <begin position="318"/>
        <end position="413"/>
    </location>
</feature>
<dbReference type="InterPro" id="IPR036291">
    <property type="entry name" value="NAD(P)-bd_dom_sf"/>
</dbReference>
<accession>A0A0X8X6G9</accession>
<dbReference type="Gene3D" id="3.30.460.30">
    <property type="entry name" value="Glutamyl-tRNA reductase, N-terminal domain"/>
    <property type="match status" value="1"/>
</dbReference>